<keyword evidence="3" id="KW-0325">Glycoprotein</keyword>
<proteinExistence type="predicted"/>
<dbReference type="EMBL" id="JAIWYP010000007">
    <property type="protein sequence ID" value="KAH3799489.1"/>
    <property type="molecule type" value="Genomic_DNA"/>
</dbReference>
<dbReference type="Proteomes" id="UP000828390">
    <property type="component" value="Unassembled WGS sequence"/>
</dbReference>
<evidence type="ECO:0000256" key="1">
    <source>
        <dbReference type="ARBA" id="ARBA00023040"/>
    </source>
</evidence>
<name>A0A9D4J7Y9_DREPO</name>
<dbReference type="AlphaFoldDB" id="A0A9D4J7Y9"/>
<reference evidence="6" key="1">
    <citation type="journal article" date="2019" name="bioRxiv">
        <title>The Genome of the Zebra Mussel, Dreissena polymorpha: A Resource for Invasive Species Research.</title>
        <authorList>
            <person name="McCartney M.A."/>
            <person name="Auch B."/>
            <person name="Kono T."/>
            <person name="Mallez S."/>
            <person name="Zhang Y."/>
            <person name="Obille A."/>
            <person name="Becker A."/>
            <person name="Abrahante J.E."/>
            <person name="Garbe J."/>
            <person name="Badalamenti J.P."/>
            <person name="Herman A."/>
            <person name="Mangelson H."/>
            <person name="Liachko I."/>
            <person name="Sullivan S."/>
            <person name="Sone E.D."/>
            <person name="Koren S."/>
            <person name="Silverstein K.A.T."/>
            <person name="Beckman K.B."/>
            <person name="Gohl D.M."/>
        </authorList>
    </citation>
    <scope>NUCLEOTIDE SEQUENCE</scope>
    <source>
        <strain evidence="6">Duluth1</strain>
        <tissue evidence="6">Whole animal</tissue>
    </source>
</reference>
<evidence type="ECO:0000256" key="3">
    <source>
        <dbReference type="ARBA" id="ARBA00023180"/>
    </source>
</evidence>
<dbReference type="InterPro" id="IPR028082">
    <property type="entry name" value="Peripla_BP_I"/>
</dbReference>
<feature type="signal peptide" evidence="5">
    <location>
        <begin position="1"/>
        <end position="25"/>
    </location>
</feature>
<evidence type="ECO:0000256" key="5">
    <source>
        <dbReference type="SAM" id="SignalP"/>
    </source>
</evidence>
<dbReference type="InterPro" id="IPR002455">
    <property type="entry name" value="GPCR3_GABA-B"/>
</dbReference>
<dbReference type="SUPFAM" id="SSF53822">
    <property type="entry name" value="Periplasmic binding protein-like I"/>
    <property type="match status" value="1"/>
</dbReference>
<dbReference type="PANTHER" id="PTHR10519:SF77">
    <property type="entry name" value="GAMMA-AMINOBUTYRIC ACID TYPE B RECEPTOR SUBUNIT 1"/>
    <property type="match status" value="1"/>
</dbReference>
<reference evidence="6" key="2">
    <citation type="submission" date="2020-11" db="EMBL/GenBank/DDBJ databases">
        <authorList>
            <person name="McCartney M.A."/>
            <person name="Auch B."/>
            <person name="Kono T."/>
            <person name="Mallez S."/>
            <person name="Becker A."/>
            <person name="Gohl D.M."/>
            <person name="Silverstein K.A.T."/>
            <person name="Koren S."/>
            <person name="Bechman K.B."/>
            <person name="Herman A."/>
            <person name="Abrahante J.E."/>
            <person name="Garbe J."/>
        </authorList>
    </citation>
    <scope>NUCLEOTIDE SEQUENCE</scope>
    <source>
        <strain evidence="6">Duluth1</strain>
        <tissue evidence="6">Whole animal</tissue>
    </source>
</reference>
<evidence type="ECO:0000256" key="4">
    <source>
        <dbReference type="ARBA" id="ARBA00023224"/>
    </source>
</evidence>
<gene>
    <name evidence="6" type="ORF">DPMN_153097</name>
</gene>
<comment type="caution">
    <text evidence="6">The sequence shown here is derived from an EMBL/GenBank/DDBJ whole genome shotgun (WGS) entry which is preliminary data.</text>
</comment>
<sequence length="84" mass="9300">MRTNGSFFRRCLLVLVVVTIRPTSGFKGRNLTIGGIFPMSGSWAGGQGCLPAVQMALEDVNKRTDLLTDYMLHMDYNDSQVCAR</sequence>
<feature type="chain" id="PRO_5038604681" description="Receptor ligand binding region domain-containing protein" evidence="5">
    <location>
        <begin position="26"/>
        <end position="84"/>
    </location>
</feature>
<dbReference type="GO" id="GO:0038039">
    <property type="term" value="C:G protein-coupled receptor heterodimeric complex"/>
    <property type="evidence" value="ECO:0007669"/>
    <property type="project" value="TreeGrafter"/>
</dbReference>
<evidence type="ECO:0000313" key="7">
    <source>
        <dbReference type="Proteomes" id="UP000828390"/>
    </source>
</evidence>
<accession>A0A9D4J7Y9</accession>
<keyword evidence="7" id="KW-1185">Reference proteome</keyword>
<keyword evidence="5" id="KW-0732">Signal</keyword>
<keyword evidence="1" id="KW-0297">G-protein coupled receptor</keyword>
<evidence type="ECO:0000313" key="6">
    <source>
        <dbReference type="EMBL" id="KAH3799489.1"/>
    </source>
</evidence>
<keyword evidence="4" id="KW-0807">Transducer</keyword>
<organism evidence="6 7">
    <name type="scientific">Dreissena polymorpha</name>
    <name type="common">Zebra mussel</name>
    <name type="synonym">Mytilus polymorpha</name>
    <dbReference type="NCBI Taxonomy" id="45954"/>
    <lineage>
        <taxon>Eukaryota</taxon>
        <taxon>Metazoa</taxon>
        <taxon>Spiralia</taxon>
        <taxon>Lophotrochozoa</taxon>
        <taxon>Mollusca</taxon>
        <taxon>Bivalvia</taxon>
        <taxon>Autobranchia</taxon>
        <taxon>Heteroconchia</taxon>
        <taxon>Euheterodonta</taxon>
        <taxon>Imparidentia</taxon>
        <taxon>Neoheterodontei</taxon>
        <taxon>Myida</taxon>
        <taxon>Dreissenoidea</taxon>
        <taxon>Dreissenidae</taxon>
        <taxon>Dreissena</taxon>
    </lineage>
</organism>
<dbReference type="GO" id="GO:0007214">
    <property type="term" value="P:gamma-aminobutyric acid signaling pathway"/>
    <property type="evidence" value="ECO:0007669"/>
    <property type="project" value="TreeGrafter"/>
</dbReference>
<dbReference type="GO" id="GO:0004965">
    <property type="term" value="F:G protein-coupled GABA receptor activity"/>
    <property type="evidence" value="ECO:0007669"/>
    <property type="project" value="InterPro"/>
</dbReference>
<evidence type="ECO:0008006" key="8">
    <source>
        <dbReference type="Google" id="ProtNLM"/>
    </source>
</evidence>
<dbReference type="PANTHER" id="PTHR10519">
    <property type="entry name" value="GABA-B RECEPTOR"/>
    <property type="match status" value="1"/>
</dbReference>
<protein>
    <recommendedName>
        <fullName evidence="8">Receptor ligand binding region domain-containing protein</fullName>
    </recommendedName>
</protein>
<evidence type="ECO:0000256" key="2">
    <source>
        <dbReference type="ARBA" id="ARBA00023170"/>
    </source>
</evidence>
<keyword evidence="2" id="KW-0675">Receptor</keyword>
<dbReference type="Gene3D" id="3.40.50.2300">
    <property type="match status" value="1"/>
</dbReference>